<dbReference type="RefSeq" id="WP_220483308.1">
    <property type="nucleotide sequence ID" value="NZ_QYZD01000066.1"/>
</dbReference>
<evidence type="ECO:0000313" key="2">
    <source>
        <dbReference type="Proteomes" id="UP000266177"/>
    </source>
</evidence>
<dbReference type="AlphaFoldDB" id="A0A3A3GD85"/>
<sequence length="62" mass="6976">VWKRGKGGDYLKTLPILMIGQVSLNLPAVRLPIYAHPMIRLRTNRQGGIASLRLVPLSFSEY</sequence>
<protein>
    <submittedName>
        <fullName evidence="1">Uncharacterized protein</fullName>
    </submittedName>
</protein>
<proteinExistence type="predicted"/>
<dbReference type="Proteomes" id="UP000266177">
    <property type="component" value="Unassembled WGS sequence"/>
</dbReference>
<reference evidence="1 2" key="1">
    <citation type="submission" date="2018-09" db="EMBL/GenBank/DDBJ databases">
        <title>Paenibacillus SK2017-BO5.</title>
        <authorList>
            <person name="Piskunova J.V."/>
            <person name="Dubiley S.A."/>
            <person name="Severinov K.V."/>
        </authorList>
    </citation>
    <scope>NUCLEOTIDE SEQUENCE [LARGE SCALE GENOMIC DNA]</scope>
    <source>
        <strain evidence="1 2">BO5</strain>
    </source>
</reference>
<dbReference type="EMBL" id="QYZD01000066">
    <property type="protein sequence ID" value="RJG15751.1"/>
    <property type="molecule type" value="Genomic_DNA"/>
</dbReference>
<feature type="non-terminal residue" evidence="1">
    <location>
        <position position="1"/>
    </location>
</feature>
<gene>
    <name evidence="1" type="ORF">DQX05_29325</name>
</gene>
<accession>A0A3A3GD85</accession>
<organism evidence="1 2">
    <name type="scientific">Paenibacillus thiaminolyticus</name>
    <name type="common">Bacillus thiaminolyticus</name>
    <dbReference type="NCBI Taxonomy" id="49283"/>
    <lineage>
        <taxon>Bacteria</taxon>
        <taxon>Bacillati</taxon>
        <taxon>Bacillota</taxon>
        <taxon>Bacilli</taxon>
        <taxon>Bacillales</taxon>
        <taxon>Paenibacillaceae</taxon>
        <taxon>Paenibacillus</taxon>
    </lineage>
</organism>
<name>A0A3A3GD85_PANTH</name>
<evidence type="ECO:0000313" key="1">
    <source>
        <dbReference type="EMBL" id="RJG15751.1"/>
    </source>
</evidence>
<comment type="caution">
    <text evidence="1">The sequence shown here is derived from an EMBL/GenBank/DDBJ whole genome shotgun (WGS) entry which is preliminary data.</text>
</comment>